<reference evidence="2" key="1">
    <citation type="journal article" date="2020" name="Stud. Mycol.">
        <title>101 Dothideomycetes genomes: a test case for predicting lifestyles and emergence of pathogens.</title>
        <authorList>
            <person name="Haridas S."/>
            <person name="Albert R."/>
            <person name="Binder M."/>
            <person name="Bloem J."/>
            <person name="Labutti K."/>
            <person name="Salamov A."/>
            <person name="Andreopoulos B."/>
            <person name="Baker S."/>
            <person name="Barry K."/>
            <person name="Bills G."/>
            <person name="Bluhm B."/>
            <person name="Cannon C."/>
            <person name="Castanera R."/>
            <person name="Culley D."/>
            <person name="Daum C."/>
            <person name="Ezra D."/>
            <person name="Gonzalez J."/>
            <person name="Henrissat B."/>
            <person name="Kuo A."/>
            <person name="Liang C."/>
            <person name="Lipzen A."/>
            <person name="Lutzoni F."/>
            <person name="Magnuson J."/>
            <person name="Mondo S."/>
            <person name="Nolan M."/>
            <person name="Ohm R."/>
            <person name="Pangilinan J."/>
            <person name="Park H.-J."/>
            <person name="Ramirez L."/>
            <person name="Alfaro M."/>
            <person name="Sun H."/>
            <person name="Tritt A."/>
            <person name="Yoshinaga Y."/>
            <person name="Zwiers L.-H."/>
            <person name="Turgeon B."/>
            <person name="Goodwin S."/>
            <person name="Spatafora J."/>
            <person name="Crous P."/>
            <person name="Grigoriev I."/>
        </authorList>
    </citation>
    <scope>NUCLEOTIDE SEQUENCE</scope>
    <source>
        <strain evidence="2">CBS 109.77</strain>
    </source>
</reference>
<keyword evidence="3" id="KW-1185">Reference proteome</keyword>
<dbReference type="CDD" id="cd02208">
    <property type="entry name" value="cupin_RmlC-like"/>
    <property type="match status" value="1"/>
</dbReference>
<proteinExistence type="predicted"/>
<protein>
    <recommendedName>
        <fullName evidence="1">Cupin type-2 domain-containing protein</fullName>
    </recommendedName>
</protein>
<accession>A0A6A6XQG3</accession>
<evidence type="ECO:0000259" key="1">
    <source>
        <dbReference type="Pfam" id="PF07883"/>
    </source>
</evidence>
<dbReference type="PANTHER" id="PTHR36440">
    <property type="entry name" value="PUTATIVE (AFU_ORTHOLOGUE AFUA_8G07350)-RELATED"/>
    <property type="match status" value="1"/>
</dbReference>
<evidence type="ECO:0000313" key="2">
    <source>
        <dbReference type="EMBL" id="KAF2798599.1"/>
    </source>
</evidence>
<dbReference type="AlphaFoldDB" id="A0A6A6XQG3"/>
<dbReference type="OrthoDB" id="3765895at2759"/>
<dbReference type="InterPro" id="IPR011051">
    <property type="entry name" value="RmlC_Cupin_sf"/>
</dbReference>
<sequence>MTTKLSNDVAPKDAALTPPGILENARGRIYTPVNKDWGIFEKYGRETNGEYTLIKLGVMPGGENPPHWHGSYSETFTAEKGHLGVWSKSTGKMMLEPGKSFTVPAGEEHHFFNLGEEDVECQVRLTPAREGFEKALYILYGLARDGKCVGGGFPRNPMHMAVCFCMADMWPAGVGGALITPIIKAVAWIGKVIGTEKYLVQTYWMEDGERPKQL</sequence>
<dbReference type="InterPro" id="IPR013096">
    <property type="entry name" value="Cupin_2"/>
</dbReference>
<dbReference type="InterPro" id="IPR053146">
    <property type="entry name" value="QDO-like"/>
</dbReference>
<organism evidence="2 3">
    <name type="scientific">Melanomma pulvis-pyrius CBS 109.77</name>
    <dbReference type="NCBI Taxonomy" id="1314802"/>
    <lineage>
        <taxon>Eukaryota</taxon>
        <taxon>Fungi</taxon>
        <taxon>Dikarya</taxon>
        <taxon>Ascomycota</taxon>
        <taxon>Pezizomycotina</taxon>
        <taxon>Dothideomycetes</taxon>
        <taxon>Pleosporomycetidae</taxon>
        <taxon>Pleosporales</taxon>
        <taxon>Melanommataceae</taxon>
        <taxon>Melanomma</taxon>
    </lineage>
</organism>
<feature type="domain" description="Cupin type-2" evidence="1">
    <location>
        <begin position="58"/>
        <end position="121"/>
    </location>
</feature>
<dbReference type="Proteomes" id="UP000799757">
    <property type="component" value="Unassembled WGS sequence"/>
</dbReference>
<dbReference type="PANTHER" id="PTHR36440:SF1">
    <property type="entry name" value="PUTATIVE (AFU_ORTHOLOGUE AFUA_8G07350)-RELATED"/>
    <property type="match status" value="1"/>
</dbReference>
<dbReference type="EMBL" id="MU001780">
    <property type="protein sequence ID" value="KAF2798599.1"/>
    <property type="molecule type" value="Genomic_DNA"/>
</dbReference>
<evidence type="ECO:0000313" key="3">
    <source>
        <dbReference type="Proteomes" id="UP000799757"/>
    </source>
</evidence>
<dbReference type="SUPFAM" id="SSF51182">
    <property type="entry name" value="RmlC-like cupins"/>
    <property type="match status" value="1"/>
</dbReference>
<dbReference type="Pfam" id="PF07883">
    <property type="entry name" value="Cupin_2"/>
    <property type="match status" value="1"/>
</dbReference>
<gene>
    <name evidence="2" type="ORF">K505DRAFT_371587</name>
</gene>
<dbReference type="InterPro" id="IPR014710">
    <property type="entry name" value="RmlC-like_jellyroll"/>
</dbReference>
<name>A0A6A6XQG3_9PLEO</name>
<dbReference type="Gene3D" id="2.60.120.10">
    <property type="entry name" value="Jelly Rolls"/>
    <property type="match status" value="1"/>
</dbReference>